<dbReference type="Ensembl" id="ENSPCLT00000022650.1">
    <property type="protein sequence ID" value="ENSPCLP00000016970.1"/>
    <property type="gene ID" value="ENSPCLG00000014093.1"/>
</dbReference>
<feature type="region of interest" description="Disordered" evidence="3">
    <location>
        <begin position="1"/>
        <end position="53"/>
    </location>
</feature>
<dbReference type="Proteomes" id="UP000472261">
    <property type="component" value="Unplaced"/>
</dbReference>
<dbReference type="Pfam" id="PF14988">
    <property type="entry name" value="DUF4515"/>
    <property type="match status" value="1"/>
</dbReference>
<evidence type="ECO:0000256" key="3">
    <source>
        <dbReference type="SAM" id="MobiDB-lite"/>
    </source>
</evidence>
<organism evidence="5 6">
    <name type="scientific">Phasianus colchicus</name>
    <name type="common">Common pheasant</name>
    <dbReference type="NCBI Taxonomy" id="9054"/>
    <lineage>
        <taxon>Eukaryota</taxon>
        <taxon>Metazoa</taxon>
        <taxon>Chordata</taxon>
        <taxon>Craniata</taxon>
        <taxon>Vertebrata</taxon>
        <taxon>Euteleostomi</taxon>
        <taxon>Archelosauria</taxon>
        <taxon>Archosauria</taxon>
        <taxon>Dinosauria</taxon>
        <taxon>Saurischia</taxon>
        <taxon>Theropoda</taxon>
        <taxon>Coelurosauria</taxon>
        <taxon>Aves</taxon>
        <taxon>Neognathae</taxon>
        <taxon>Galloanserae</taxon>
        <taxon>Galliformes</taxon>
        <taxon>Phasianidae</taxon>
        <taxon>Phasianinae</taxon>
        <taxon>Phasianus</taxon>
    </lineage>
</organism>
<feature type="compositionally biased region" description="Basic and acidic residues" evidence="3">
    <location>
        <begin position="36"/>
        <end position="49"/>
    </location>
</feature>
<keyword evidence="6" id="KW-1185">Reference proteome</keyword>
<dbReference type="InterPro" id="IPR032777">
    <property type="entry name" value="DUF4515"/>
</dbReference>
<dbReference type="PANTHER" id="PTHR14845:SF0">
    <property type="entry name" value="DUF4515 DOMAIN-CONTAINING PROTEIN"/>
    <property type="match status" value="1"/>
</dbReference>
<dbReference type="PANTHER" id="PTHR14845">
    <property type="entry name" value="COILED-COIL DOMAIN-CONTAINING 166"/>
    <property type="match status" value="1"/>
</dbReference>
<dbReference type="AlphaFoldDB" id="A0A669QBB8"/>
<evidence type="ECO:0000256" key="2">
    <source>
        <dbReference type="SAM" id="Coils"/>
    </source>
</evidence>
<accession>A0A669QBB8</accession>
<feature type="domain" description="DUF4515" evidence="4">
    <location>
        <begin position="110"/>
        <end position="298"/>
    </location>
</feature>
<name>A0A669QBB8_PHACC</name>
<feature type="compositionally biased region" description="Basic and acidic residues" evidence="3">
    <location>
        <begin position="332"/>
        <end position="341"/>
    </location>
</feature>
<evidence type="ECO:0000313" key="6">
    <source>
        <dbReference type="Proteomes" id="UP000472261"/>
    </source>
</evidence>
<evidence type="ECO:0000313" key="5">
    <source>
        <dbReference type="Ensembl" id="ENSPCLP00000016970.1"/>
    </source>
</evidence>
<protein>
    <recommendedName>
        <fullName evidence="4">DUF4515 domain-containing protein</fullName>
    </recommendedName>
</protein>
<evidence type="ECO:0000256" key="1">
    <source>
        <dbReference type="ARBA" id="ARBA00023054"/>
    </source>
</evidence>
<feature type="region of interest" description="Disordered" evidence="3">
    <location>
        <begin position="302"/>
        <end position="341"/>
    </location>
</feature>
<reference evidence="5" key="2">
    <citation type="submission" date="2025-09" db="UniProtKB">
        <authorList>
            <consortium name="Ensembl"/>
        </authorList>
    </citation>
    <scope>IDENTIFICATION</scope>
</reference>
<reference evidence="5" key="1">
    <citation type="submission" date="2025-08" db="UniProtKB">
        <authorList>
            <consortium name="Ensembl"/>
        </authorList>
    </citation>
    <scope>IDENTIFICATION</scope>
</reference>
<feature type="coiled-coil region" evidence="2">
    <location>
        <begin position="83"/>
        <end position="167"/>
    </location>
</feature>
<keyword evidence="1 2" id="KW-0175">Coiled coil</keyword>
<evidence type="ECO:0000259" key="4">
    <source>
        <dbReference type="Pfam" id="PF14988"/>
    </source>
</evidence>
<dbReference type="OMA" id="HHTRRQL"/>
<sequence length="341" mass="39652">MYHLPSHCSSSKADIPPWNMASKAKQSKQDSVGAGKNKEVRTGNKEELQGIKSGDASKSAVEALVRERNSYLQKECEVLAEHMDTYVRRVERFLRENRFLEEEAKRNRRESNVYLSYLSKHSQKCQNLLITLSEQNEADLSRVQQQKEELVSQYAEKEKQVRNCLTEMEAKYSLMRDEVEDLQPFKDLQLEQTKKIKELEKELLVTKIRHSEEMHKIKSRFLQAKADREEDSRQKILLLAKRAEEAAIQSLMQHIQEVKAENRRLRQELLGLIQCSKVLKEAQVELREQQQQLLRERRCSQDMARARRRLRQQEESGAPAALTAPSNAGTGMKEHPSAPRQ</sequence>
<proteinExistence type="predicted"/>